<dbReference type="InterPro" id="IPR001810">
    <property type="entry name" value="F-box_dom"/>
</dbReference>
<keyword evidence="4" id="KW-1185">Reference proteome</keyword>
<evidence type="ECO:0000313" key="4">
    <source>
        <dbReference type="Proteomes" id="UP000663832"/>
    </source>
</evidence>
<dbReference type="SUPFAM" id="SSF52047">
    <property type="entry name" value="RNI-like"/>
    <property type="match status" value="1"/>
</dbReference>
<dbReference type="Proteomes" id="UP000663832">
    <property type="component" value="Unassembled WGS sequence"/>
</dbReference>
<dbReference type="Proteomes" id="UP000663877">
    <property type="component" value="Unassembled WGS sequence"/>
</dbReference>
<evidence type="ECO:0000313" key="3">
    <source>
        <dbReference type="EMBL" id="CAF1098330.1"/>
    </source>
</evidence>
<gene>
    <name evidence="2" type="ORF">BJG266_LOCUS14659</name>
    <name evidence="3" type="ORF">QVE165_LOCUS20156</name>
</gene>
<evidence type="ECO:0000313" key="5">
    <source>
        <dbReference type="Proteomes" id="UP000663877"/>
    </source>
</evidence>
<proteinExistence type="predicted"/>
<dbReference type="AlphaFoldDB" id="A0A814F273"/>
<organism evidence="2 5">
    <name type="scientific">Adineta steineri</name>
    <dbReference type="NCBI Taxonomy" id="433720"/>
    <lineage>
        <taxon>Eukaryota</taxon>
        <taxon>Metazoa</taxon>
        <taxon>Spiralia</taxon>
        <taxon>Gnathifera</taxon>
        <taxon>Rotifera</taxon>
        <taxon>Eurotatoria</taxon>
        <taxon>Bdelloidea</taxon>
        <taxon>Adinetida</taxon>
        <taxon>Adinetidae</taxon>
        <taxon>Adineta</taxon>
    </lineage>
</organism>
<protein>
    <recommendedName>
        <fullName evidence="1">F-box domain-containing protein</fullName>
    </recommendedName>
</protein>
<dbReference type="EMBL" id="CAJNOI010000062">
    <property type="protein sequence ID" value="CAF0977094.1"/>
    <property type="molecule type" value="Genomic_DNA"/>
</dbReference>
<dbReference type="InterPro" id="IPR032675">
    <property type="entry name" value="LRR_dom_sf"/>
</dbReference>
<dbReference type="EMBL" id="CAJNOM010000125">
    <property type="protein sequence ID" value="CAF1098330.1"/>
    <property type="molecule type" value="Genomic_DNA"/>
</dbReference>
<name>A0A814F273_9BILA</name>
<evidence type="ECO:0000259" key="1">
    <source>
        <dbReference type="PROSITE" id="PS50181"/>
    </source>
</evidence>
<accession>A0A814F273</accession>
<dbReference type="OrthoDB" id="10018073at2759"/>
<comment type="caution">
    <text evidence="2">The sequence shown here is derived from an EMBL/GenBank/DDBJ whole genome shotgun (WGS) entry which is preliminary data.</text>
</comment>
<feature type="domain" description="F-box" evidence="1">
    <location>
        <begin position="11"/>
        <end position="61"/>
    </location>
</feature>
<reference evidence="2" key="1">
    <citation type="submission" date="2021-02" db="EMBL/GenBank/DDBJ databases">
        <authorList>
            <person name="Nowell W R."/>
        </authorList>
    </citation>
    <scope>NUCLEOTIDE SEQUENCE</scope>
</reference>
<dbReference type="Gene3D" id="3.80.10.10">
    <property type="entry name" value="Ribonuclease Inhibitor"/>
    <property type="match status" value="1"/>
</dbReference>
<dbReference type="PROSITE" id="PS50181">
    <property type="entry name" value="FBOX"/>
    <property type="match status" value="1"/>
</dbReference>
<sequence length="557" mass="65140">MSTSKRFKPDYTCLERLPNELFVEIFGYLTGVDATYAFSQLNYRFQNLLLNYVNTFDFQSVSKLKFDYITKHHDIQQWQSLCLSNNDQTPGQIRLFSQLYSPLQYLSQLQVLSLINIESKLIVEYFSPLISYDQLISLTIGNICGENMQSLELPSLKRLVINACKHTDWIMNFPHLEKLEFTIKYNCFHGRNPVTLPTTLTQLKIFYIEENDGDNIRTCLRQLSQLTKLILYDKGSRSPLPNGKIWEEIIQSCLPFLKIFQFCFPFQSYHSTSNDMKDVIASFSTPFYLYEKSWFIRCDIDCRYSTGGTLYSLPFAFKEMPINITSFDTSLSTLNANDIDKIKYNSYEKVKTLLFNEKCRMPDQGFLSTYVKQLILKTALPTNWYFTLTNLHHVEFRRTLHMTSLDFAQFLLNSPQLHSLILPISVLMKLTDKFTNNTVCDLLSRQIQSLTISRYFSDEYELGDVSVRLLTSLVRIFNKSCKHLSLAISANPNTILPILRRMKQLRSLHIRYNPWSRSSINNNPISWIEHAPTIIHNSDFIHVTDDCHYYIWFGNQL</sequence>
<evidence type="ECO:0000313" key="2">
    <source>
        <dbReference type="EMBL" id="CAF0977094.1"/>
    </source>
</evidence>